<protein>
    <submittedName>
        <fullName evidence="1">Uncharacterized protein</fullName>
    </submittedName>
</protein>
<dbReference type="EMBL" id="JH370130">
    <property type="protein sequence ID" value="ELA42693.1"/>
    <property type="molecule type" value="Genomic_DNA"/>
</dbReference>
<dbReference type="Proteomes" id="UP000011082">
    <property type="component" value="Unassembled WGS sequence"/>
</dbReference>
<dbReference type="VEuPathDB" id="MicrosporidiaDB:VICG_00008"/>
<keyword evidence="2" id="KW-1185">Reference proteome</keyword>
<dbReference type="AlphaFoldDB" id="L2GP81"/>
<proteinExistence type="predicted"/>
<evidence type="ECO:0000313" key="1">
    <source>
        <dbReference type="EMBL" id="ELA42693.1"/>
    </source>
</evidence>
<gene>
    <name evidence="1" type="ORF">VICG_00008</name>
</gene>
<reference evidence="2" key="1">
    <citation type="submission" date="2011-05" db="EMBL/GenBank/DDBJ databases">
        <title>The genome sequence of Vittaforma corneae strain ATCC 50505.</title>
        <authorList>
            <consortium name="The Broad Institute Genome Sequencing Platform"/>
            <person name="Cuomo C."/>
            <person name="Didier E."/>
            <person name="Bowers L."/>
            <person name="Young S.K."/>
            <person name="Zeng Q."/>
            <person name="Gargeya S."/>
            <person name="Fitzgerald M."/>
            <person name="Haas B."/>
            <person name="Abouelleil A."/>
            <person name="Alvarado L."/>
            <person name="Arachchi H.M."/>
            <person name="Berlin A."/>
            <person name="Chapman S.B."/>
            <person name="Gearin G."/>
            <person name="Goldberg J."/>
            <person name="Griggs A."/>
            <person name="Gujja S."/>
            <person name="Hansen M."/>
            <person name="Heiman D."/>
            <person name="Howarth C."/>
            <person name="Larimer J."/>
            <person name="Lui A."/>
            <person name="MacDonald P.J.P."/>
            <person name="McCowen C."/>
            <person name="Montmayeur A."/>
            <person name="Murphy C."/>
            <person name="Neiman D."/>
            <person name="Pearson M."/>
            <person name="Priest M."/>
            <person name="Roberts A."/>
            <person name="Saif S."/>
            <person name="Shea T."/>
            <person name="Sisk P."/>
            <person name="Stolte C."/>
            <person name="Sykes S."/>
            <person name="Wortman J."/>
            <person name="Nusbaum C."/>
            <person name="Birren B."/>
        </authorList>
    </citation>
    <scope>NUCLEOTIDE SEQUENCE [LARGE SCALE GENOMIC DNA]</scope>
    <source>
        <strain evidence="2">ATCC 50505</strain>
    </source>
</reference>
<dbReference type="InParanoid" id="L2GP81"/>
<name>L2GP81_VITCO</name>
<dbReference type="RefSeq" id="XP_007603461.1">
    <property type="nucleotide sequence ID" value="XM_007603399.1"/>
</dbReference>
<organism evidence="1 2">
    <name type="scientific">Vittaforma corneae (strain ATCC 50505)</name>
    <name type="common">Microsporidian parasite</name>
    <name type="synonym">Nosema corneum</name>
    <dbReference type="NCBI Taxonomy" id="993615"/>
    <lineage>
        <taxon>Eukaryota</taxon>
        <taxon>Fungi</taxon>
        <taxon>Fungi incertae sedis</taxon>
        <taxon>Microsporidia</taxon>
        <taxon>Nosematidae</taxon>
        <taxon>Vittaforma</taxon>
    </lineage>
</organism>
<dbReference type="HOGENOM" id="CLU_2851430_0_0_1"/>
<accession>L2GP81</accession>
<dbReference type="GeneID" id="19880726"/>
<sequence length="65" mass="7888">MGFHKYSKLTFKSILFKFPIKKIALNVCEIRYNLLEIPQKRDHFLKNISYVSVWNLQNHQNLHLE</sequence>
<evidence type="ECO:0000313" key="2">
    <source>
        <dbReference type="Proteomes" id="UP000011082"/>
    </source>
</evidence>